<dbReference type="EMBL" id="CM002912">
    <property type="protein sequence ID" value="KMY99173.1"/>
    <property type="molecule type" value="Genomic_DNA"/>
</dbReference>
<dbReference type="CDD" id="cd04404">
    <property type="entry name" value="RhoGAP-p50rhoGAP"/>
    <property type="match status" value="1"/>
</dbReference>
<feature type="domain" description="CRAL-TRIO" evidence="3">
    <location>
        <begin position="185"/>
        <end position="327"/>
    </location>
</feature>
<dbReference type="Pfam" id="PF13716">
    <property type="entry name" value="CRAL_TRIO_2"/>
    <property type="match status" value="1"/>
</dbReference>
<sequence>MGSPSLSLPSLTIDKNNVVWQYKISEDFFPVLIKAAYILHANNRAQRLTEPRPASSRVFQSHRIRIHLRLHRHGRPFAFRAEITRPSKYLTESITCPAINPIVDNSDEPQPSLSDLHDFEPKLEFDDTELLAPSPLEKDVMVGDFVLAEDPELEPEEDVNPLEDDFEDQLREQSENFQTPRNKCDFLGTDKQGRHIFGIYASRFPEKSQLEGFVREIIKEIEPFVENDYILVYFHQGLKEDNKPSAQFLWNSYKELDRNFRKNLKTLYVVHPTWFIRVIWNFFSPFISDKFRKKLVYISSLDELRQALGLNKLKLPDNICDLDDKLNPSRKPSTPPPSSNINASRQQQHKMATTHQFGVPLKFIVMNSPCLNSIPPIVRKCVDSLSITGVIDTEGIFRRSGNHSEIMALKERVNRGEDVDLKSVNVHVIAGLLKSFLRDLAEPLLTFELYEDVTRFLDWPKEERSRNVTQLIREKLPEENYELFKYIVEFLVRVMDCEDLNKMTSSNLAIVFGPNFLWSRSTSTSLEEIAPINAFVDFVLQNHKDIYLIDVNQRTVSVD</sequence>
<evidence type="ECO:0000259" key="3">
    <source>
        <dbReference type="PROSITE" id="PS50191"/>
    </source>
</evidence>
<dbReference type="GO" id="GO:2001136">
    <property type="term" value="P:negative regulation of endocytic recycling"/>
    <property type="evidence" value="ECO:0007669"/>
    <property type="project" value="TreeGrafter"/>
</dbReference>
<dbReference type="SMART" id="SM00324">
    <property type="entry name" value="RhoGAP"/>
    <property type="match status" value="1"/>
</dbReference>
<keyword evidence="1" id="KW-0343">GTPase activation</keyword>
<dbReference type="Gene3D" id="3.40.525.10">
    <property type="entry name" value="CRAL-TRIO lipid binding domain"/>
    <property type="match status" value="1"/>
</dbReference>
<dbReference type="OrthoDB" id="19923at2759"/>
<dbReference type="InterPro" id="IPR008936">
    <property type="entry name" value="Rho_GTPase_activation_prot"/>
</dbReference>
<dbReference type="Bgee" id="FBgn0186046">
    <property type="expression patterns" value="Expressed in adult organism and 3 other cell types or tissues"/>
</dbReference>
<gene>
    <name evidence="5" type="primary">Dsim\GD14361</name>
    <name evidence="5" type="ORF">Dsimw501_GD14361</name>
</gene>
<dbReference type="PROSITE" id="PS50191">
    <property type="entry name" value="CRAL_TRIO"/>
    <property type="match status" value="1"/>
</dbReference>
<accession>A0A0J9RTU7</accession>
<evidence type="ECO:0000313" key="6">
    <source>
        <dbReference type="Proteomes" id="UP000035880"/>
    </source>
</evidence>
<dbReference type="GO" id="GO:0007264">
    <property type="term" value="P:small GTPase-mediated signal transduction"/>
    <property type="evidence" value="ECO:0007669"/>
    <property type="project" value="TreeGrafter"/>
</dbReference>
<dbReference type="GO" id="GO:0005737">
    <property type="term" value="C:cytoplasm"/>
    <property type="evidence" value="ECO:0007669"/>
    <property type="project" value="TreeGrafter"/>
</dbReference>
<dbReference type="SUPFAM" id="SSF52087">
    <property type="entry name" value="CRAL/TRIO domain"/>
    <property type="match status" value="1"/>
</dbReference>
<evidence type="ECO:0000313" key="5">
    <source>
        <dbReference type="EMBL" id="KMY99173.1"/>
    </source>
</evidence>
<dbReference type="Gene3D" id="1.10.555.10">
    <property type="entry name" value="Rho GTPase activation protein"/>
    <property type="match status" value="1"/>
</dbReference>
<feature type="domain" description="Rho-GAP" evidence="4">
    <location>
        <begin position="359"/>
        <end position="547"/>
    </location>
</feature>
<feature type="region of interest" description="Disordered" evidence="2">
    <location>
        <begin position="324"/>
        <end position="349"/>
    </location>
</feature>
<dbReference type="GO" id="GO:0005096">
    <property type="term" value="F:GTPase activator activity"/>
    <property type="evidence" value="ECO:0007669"/>
    <property type="project" value="UniProtKB-KW"/>
</dbReference>
<protein>
    <submittedName>
        <fullName evidence="5">Uncharacterized protein, isoform E</fullName>
    </submittedName>
</protein>
<dbReference type="FunFam" id="3.40.525.10:FF:000016">
    <property type="entry name" value="Uncharacterized protein, isoform B"/>
    <property type="match status" value="1"/>
</dbReference>
<reference evidence="5 6" key="1">
    <citation type="journal article" date="2013" name="Genome Res.">
        <title>A second-generation assembly of the Drosophila simulans genome provides new insights into patterns of lineage-specific divergence.</title>
        <authorList>
            <person name="Hu T.T."/>
            <person name="Eisen M.B."/>
            <person name="Thornton K.R."/>
            <person name="Andolfatto P."/>
        </authorList>
    </citation>
    <scope>NUCLEOTIDE SEQUENCE [LARGE SCALE GENOMIC DNA]</scope>
    <source>
        <strain evidence="6">w501</strain>
    </source>
</reference>
<dbReference type="AlphaFoldDB" id="A0A0J9RTU7"/>
<dbReference type="KEGG" id="dsi:Dsimw501_GD14361"/>
<evidence type="ECO:0000256" key="1">
    <source>
        <dbReference type="ARBA" id="ARBA00022468"/>
    </source>
</evidence>
<organism evidence="5 6">
    <name type="scientific">Drosophila simulans</name>
    <name type="common">Fruit fly</name>
    <dbReference type="NCBI Taxonomy" id="7240"/>
    <lineage>
        <taxon>Eukaryota</taxon>
        <taxon>Metazoa</taxon>
        <taxon>Ecdysozoa</taxon>
        <taxon>Arthropoda</taxon>
        <taxon>Hexapoda</taxon>
        <taxon>Insecta</taxon>
        <taxon>Pterygota</taxon>
        <taxon>Neoptera</taxon>
        <taxon>Endopterygota</taxon>
        <taxon>Diptera</taxon>
        <taxon>Brachycera</taxon>
        <taxon>Muscomorpha</taxon>
        <taxon>Ephydroidea</taxon>
        <taxon>Drosophilidae</taxon>
        <taxon>Drosophila</taxon>
        <taxon>Sophophora</taxon>
    </lineage>
</organism>
<dbReference type="Proteomes" id="UP000035880">
    <property type="component" value="Chromosome 3L"/>
</dbReference>
<dbReference type="PROSITE" id="PS50238">
    <property type="entry name" value="RHOGAP"/>
    <property type="match status" value="1"/>
</dbReference>
<evidence type="ECO:0000259" key="4">
    <source>
        <dbReference type="PROSITE" id="PS50238"/>
    </source>
</evidence>
<dbReference type="SMART" id="SM00516">
    <property type="entry name" value="SEC14"/>
    <property type="match status" value="1"/>
</dbReference>
<proteinExistence type="predicted"/>
<feature type="compositionally biased region" description="Polar residues" evidence="2">
    <location>
        <begin position="340"/>
        <end position="349"/>
    </location>
</feature>
<dbReference type="PANTHER" id="PTHR45808">
    <property type="entry name" value="RHO GTPASE-ACTIVATING PROTEIN 68F"/>
    <property type="match status" value="1"/>
</dbReference>
<dbReference type="InterPro" id="IPR049592">
    <property type="entry name" value="ARHGAP1_RhoGAP"/>
</dbReference>
<dbReference type="Pfam" id="PF00620">
    <property type="entry name" value="RhoGAP"/>
    <property type="match status" value="1"/>
</dbReference>
<name>A0A0J9RTU7_DROSI</name>
<dbReference type="InterPro" id="IPR001251">
    <property type="entry name" value="CRAL-TRIO_dom"/>
</dbReference>
<dbReference type="FunFam" id="1.10.555.10:FF:000024">
    <property type="entry name" value="Rho GTPase-activating protein 1"/>
    <property type="match status" value="1"/>
</dbReference>
<dbReference type="InterPro" id="IPR036865">
    <property type="entry name" value="CRAL-TRIO_dom_sf"/>
</dbReference>
<dbReference type="CDD" id="cd00170">
    <property type="entry name" value="SEC14"/>
    <property type="match status" value="1"/>
</dbReference>
<evidence type="ECO:0000256" key="2">
    <source>
        <dbReference type="SAM" id="MobiDB-lite"/>
    </source>
</evidence>
<dbReference type="InterPro" id="IPR000198">
    <property type="entry name" value="RhoGAP_dom"/>
</dbReference>
<dbReference type="PANTHER" id="PTHR45808:SF2">
    <property type="entry name" value="RHO GTPASE-ACTIVATING PROTEIN 68F"/>
    <property type="match status" value="1"/>
</dbReference>
<dbReference type="SUPFAM" id="SSF48350">
    <property type="entry name" value="GTPase activation domain, GAP"/>
    <property type="match status" value="1"/>
</dbReference>